<keyword evidence="2" id="KW-1185">Reference proteome</keyword>
<name>A0A1A9ZUL8_GLOPL</name>
<dbReference type="AlphaFoldDB" id="A0A1A9ZUL8"/>
<proteinExistence type="predicted"/>
<reference evidence="1" key="2">
    <citation type="submission" date="2020-05" db="UniProtKB">
        <authorList>
            <consortium name="EnsemblMetazoa"/>
        </authorList>
    </citation>
    <scope>IDENTIFICATION</scope>
    <source>
        <strain evidence="1">IAEA</strain>
    </source>
</reference>
<sequence>MKNIKILKGFRRWLSKTELFEFLQRNIEETQQHDQDEIDIRTVNVVAFMETTQLADQHVFYI</sequence>
<reference evidence="2" key="1">
    <citation type="submission" date="2014-03" db="EMBL/GenBank/DDBJ databases">
        <authorList>
            <person name="Aksoy S."/>
            <person name="Warren W."/>
            <person name="Wilson R.K."/>
        </authorList>
    </citation>
    <scope>NUCLEOTIDE SEQUENCE [LARGE SCALE GENOMIC DNA]</scope>
    <source>
        <strain evidence="2">IAEA</strain>
    </source>
</reference>
<organism evidence="1 2">
    <name type="scientific">Glossina pallidipes</name>
    <name type="common">Tsetse fly</name>
    <dbReference type="NCBI Taxonomy" id="7398"/>
    <lineage>
        <taxon>Eukaryota</taxon>
        <taxon>Metazoa</taxon>
        <taxon>Ecdysozoa</taxon>
        <taxon>Arthropoda</taxon>
        <taxon>Hexapoda</taxon>
        <taxon>Insecta</taxon>
        <taxon>Pterygota</taxon>
        <taxon>Neoptera</taxon>
        <taxon>Endopterygota</taxon>
        <taxon>Diptera</taxon>
        <taxon>Brachycera</taxon>
        <taxon>Muscomorpha</taxon>
        <taxon>Hippoboscoidea</taxon>
        <taxon>Glossinidae</taxon>
        <taxon>Glossina</taxon>
    </lineage>
</organism>
<dbReference type="VEuPathDB" id="VectorBase:GPAI025588"/>
<evidence type="ECO:0000313" key="2">
    <source>
        <dbReference type="Proteomes" id="UP000092445"/>
    </source>
</evidence>
<dbReference type="EnsemblMetazoa" id="GPAI025588-RA">
    <property type="protein sequence ID" value="GPAI025588-PA"/>
    <property type="gene ID" value="GPAI025588"/>
</dbReference>
<protein>
    <submittedName>
        <fullName evidence="1">Uncharacterized protein</fullName>
    </submittedName>
</protein>
<accession>A0A1A9ZUL8</accession>
<evidence type="ECO:0000313" key="1">
    <source>
        <dbReference type="EnsemblMetazoa" id="GPAI025588-PA"/>
    </source>
</evidence>
<dbReference type="Proteomes" id="UP000092445">
    <property type="component" value="Unassembled WGS sequence"/>
</dbReference>